<organism evidence="2 3">
    <name type="scientific">Rhizobium redzepovicii</name>
    <dbReference type="NCBI Taxonomy" id="2867518"/>
    <lineage>
        <taxon>Bacteria</taxon>
        <taxon>Pseudomonadati</taxon>
        <taxon>Pseudomonadota</taxon>
        <taxon>Alphaproteobacteria</taxon>
        <taxon>Hyphomicrobiales</taxon>
        <taxon>Rhizobiaceae</taxon>
        <taxon>Rhizobium/Agrobacterium group</taxon>
        <taxon>Rhizobium</taxon>
    </lineage>
</organism>
<dbReference type="Proteomes" id="UP001269402">
    <property type="component" value="Unassembled WGS sequence"/>
</dbReference>
<evidence type="ECO:0000313" key="3">
    <source>
        <dbReference type="Proteomes" id="UP001269402"/>
    </source>
</evidence>
<dbReference type="RefSeq" id="WP_310806533.1">
    <property type="nucleotide sequence ID" value="NZ_JAVLSG010000013.1"/>
</dbReference>
<dbReference type="EMBL" id="JAVLSH010000016">
    <property type="protein sequence ID" value="MDR9763431.1"/>
    <property type="molecule type" value="Genomic_DNA"/>
</dbReference>
<comment type="caution">
    <text evidence="2">The sequence shown here is derived from an EMBL/GenBank/DDBJ whole genome shotgun (WGS) entry which is preliminary data.</text>
</comment>
<protein>
    <recommendedName>
        <fullName evidence="4">Pentapeptide repeat-containing protein</fullName>
    </recommendedName>
</protein>
<evidence type="ECO:0008006" key="4">
    <source>
        <dbReference type="Google" id="ProtNLM"/>
    </source>
</evidence>
<reference evidence="3" key="1">
    <citation type="submission" date="2023-07" db="EMBL/GenBank/DDBJ databases">
        <title>Genomic characterization of faba bean (Vicia faba) microsymbionts in Mexican soils.</title>
        <authorList>
            <person name="Rivera Orduna F.N."/>
            <person name="Guevara-Luna J."/>
            <person name="Yan J."/>
            <person name="Arroyo-Herrera I."/>
            <person name="Li Y."/>
            <person name="Vasquez-Murrieta M.S."/>
            <person name="Wang E.T."/>
        </authorList>
    </citation>
    <scope>NUCLEOTIDE SEQUENCE [LARGE SCALE GENOMIC DNA]</scope>
    <source>
        <strain evidence="3">CH6</strain>
    </source>
</reference>
<sequence>MMFDRLRALCAARTDNLAELAEIAAPGDPAFFDGAQFSGADLRATNLTGFRLHEAALGGAEVDETTILPDTTSLLDLKRSDKDTPFAVHVVDGISSAIQKEVIASLDHLERKAGRHGGSNIRGPISRRSSNIPLKNDNERNFRLSAIRRMRRLASDIVASRESDLTIGGVLKNVERLVAMIEICESVLKKYEPRIYQRISQSTKAEMEKLGVLVASHDAQVFVTRQQWKAILSLLPATVSSLEYIGEFASKSGSGDILANLLFRIFFLLEDVKDLYLALPADQQKIDPIGFQIQIETADEAREPHGLREPHVM</sequence>
<name>A0AAW8PAJ2_9HYPH</name>
<evidence type="ECO:0000256" key="1">
    <source>
        <dbReference type="SAM" id="MobiDB-lite"/>
    </source>
</evidence>
<keyword evidence="3" id="KW-1185">Reference proteome</keyword>
<proteinExistence type="predicted"/>
<accession>A0AAW8PAJ2</accession>
<evidence type="ECO:0000313" key="2">
    <source>
        <dbReference type="EMBL" id="MDR9763431.1"/>
    </source>
</evidence>
<dbReference type="SUPFAM" id="SSF141571">
    <property type="entry name" value="Pentapeptide repeat-like"/>
    <property type="match status" value="1"/>
</dbReference>
<feature type="region of interest" description="Disordered" evidence="1">
    <location>
        <begin position="113"/>
        <end position="136"/>
    </location>
</feature>
<dbReference type="AlphaFoldDB" id="A0AAW8PAJ2"/>
<gene>
    <name evidence="2" type="ORF">RJJ37_28020</name>
</gene>